<keyword evidence="7" id="KW-1185">Reference proteome</keyword>
<name>A0A1Y3BTG5_EURMA</name>
<comment type="similarity">
    <text evidence="2">Belongs to the eukaryotic RPC34/RPC39 RNA polymerase subunit family.</text>
</comment>
<evidence type="ECO:0000313" key="7">
    <source>
        <dbReference type="Proteomes" id="UP000194236"/>
    </source>
</evidence>
<evidence type="ECO:0000256" key="5">
    <source>
        <dbReference type="ARBA" id="ARBA00023242"/>
    </source>
</evidence>
<dbReference type="SUPFAM" id="SSF46785">
    <property type="entry name" value="Winged helix' DNA-binding domain"/>
    <property type="match status" value="1"/>
</dbReference>
<dbReference type="GO" id="GO:0005666">
    <property type="term" value="C:RNA polymerase III complex"/>
    <property type="evidence" value="ECO:0007669"/>
    <property type="project" value="InterPro"/>
</dbReference>
<reference evidence="6 7" key="1">
    <citation type="submission" date="2017-03" db="EMBL/GenBank/DDBJ databases">
        <title>Genome Survey of Euroglyphus maynei.</title>
        <authorList>
            <person name="Arlian L.G."/>
            <person name="Morgan M.S."/>
            <person name="Rider S.D."/>
        </authorList>
    </citation>
    <scope>NUCLEOTIDE SEQUENCE [LARGE SCALE GENOMIC DNA]</scope>
    <source>
        <strain evidence="6">Arlian Lab</strain>
        <tissue evidence="6">Whole body</tissue>
    </source>
</reference>
<evidence type="ECO:0000256" key="2">
    <source>
        <dbReference type="ARBA" id="ARBA00011038"/>
    </source>
</evidence>
<dbReference type="GO" id="GO:0006383">
    <property type="term" value="P:transcription by RNA polymerase III"/>
    <property type="evidence" value="ECO:0007669"/>
    <property type="project" value="InterPro"/>
</dbReference>
<dbReference type="Gene3D" id="1.10.10.10">
    <property type="entry name" value="Winged helix-like DNA-binding domain superfamily/Winged helix DNA-binding domain"/>
    <property type="match status" value="2"/>
</dbReference>
<proteinExistence type="inferred from homology"/>
<dbReference type="GO" id="GO:0005737">
    <property type="term" value="C:cytoplasm"/>
    <property type="evidence" value="ECO:0007669"/>
    <property type="project" value="UniProtKB-ARBA"/>
</dbReference>
<comment type="caution">
    <text evidence="6">The sequence shown here is derived from an EMBL/GenBank/DDBJ whole genome shotgun (WGS) entry which is preliminary data.</text>
</comment>
<dbReference type="PANTHER" id="PTHR12780">
    <property type="entry name" value="RNA POLYMERASE III DNA DIRECTED , 39KD SUBUNIT-RELATED"/>
    <property type="match status" value="1"/>
</dbReference>
<dbReference type="InterPro" id="IPR007832">
    <property type="entry name" value="RNA_pol_Rpc34"/>
</dbReference>
<evidence type="ECO:0000256" key="4">
    <source>
        <dbReference type="ARBA" id="ARBA00023163"/>
    </source>
</evidence>
<keyword evidence="4" id="KW-0804">Transcription</keyword>
<evidence type="ECO:0000313" key="6">
    <source>
        <dbReference type="EMBL" id="OTF83367.1"/>
    </source>
</evidence>
<dbReference type="AlphaFoldDB" id="A0A1Y3BTG5"/>
<dbReference type="EMBL" id="MUJZ01004013">
    <property type="protein sequence ID" value="OTF83367.1"/>
    <property type="molecule type" value="Genomic_DNA"/>
</dbReference>
<keyword evidence="5" id="KW-0539">Nucleus</keyword>
<dbReference type="InterPro" id="IPR036388">
    <property type="entry name" value="WH-like_DNA-bd_sf"/>
</dbReference>
<dbReference type="InterPro" id="IPR016049">
    <property type="entry name" value="RNA_pol_Rpc34-like"/>
</dbReference>
<protein>
    <submittedName>
        <fullName evidence="6">DNA-directed RNA polymerase III subunit RPC6-like protein</fullName>
    </submittedName>
</protein>
<keyword evidence="3 6" id="KW-0240">DNA-directed RNA polymerase</keyword>
<dbReference type="FunFam" id="1.10.10.10:FF:000116">
    <property type="entry name" value="DNA-directed RNA polymerase III subunit RPC6"/>
    <property type="match status" value="1"/>
</dbReference>
<organism evidence="6 7">
    <name type="scientific">Euroglyphus maynei</name>
    <name type="common">Mayne's house dust mite</name>
    <dbReference type="NCBI Taxonomy" id="6958"/>
    <lineage>
        <taxon>Eukaryota</taxon>
        <taxon>Metazoa</taxon>
        <taxon>Ecdysozoa</taxon>
        <taxon>Arthropoda</taxon>
        <taxon>Chelicerata</taxon>
        <taxon>Arachnida</taxon>
        <taxon>Acari</taxon>
        <taxon>Acariformes</taxon>
        <taxon>Sarcoptiformes</taxon>
        <taxon>Astigmata</taxon>
        <taxon>Psoroptidia</taxon>
        <taxon>Analgoidea</taxon>
        <taxon>Pyroglyphidae</taxon>
        <taxon>Pyroglyphinae</taxon>
        <taxon>Euroglyphus</taxon>
    </lineage>
</organism>
<dbReference type="Pfam" id="PF05158">
    <property type="entry name" value="RNA_pol_Rpc34"/>
    <property type="match status" value="1"/>
</dbReference>
<evidence type="ECO:0000256" key="3">
    <source>
        <dbReference type="ARBA" id="ARBA00022478"/>
    </source>
</evidence>
<dbReference type="Proteomes" id="UP000194236">
    <property type="component" value="Unassembled WGS sequence"/>
</dbReference>
<gene>
    <name evidence="6" type="ORF">BLA29_005851</name>
</gene>
<sequence>MDNLEQLKKRIYSVLQSSKSTISDDELRMRIGNADVALRVTALNSLISEKKIKAIAVNNVAHFELVVEEKSHEDIVLDVIREADKNGIWIRDIRSKTKLAELVLNKVLKSLENKKLIKSIKAISNRKLYFLFDLQPDETITGGACYDSGSIREDIVRNLKTTCLQHLYDKWKSSFEKAVAIFDSNSGGDNDDFTNQHFDPVYASASDIYDEFKGAKLFHDIKLVDIENILNVLCFECKILKKIIGDRSLFRYNPLNRDKSDLFYAPCMICHLYKDCKPGSVRISPENCRYINYELF</sequence>
<accession>A0A1Y3BTG5</accession>
<evidence type="ECO:0000256" key="1">
    <source>
        <dbReference type="ARBA" id="ARBA00004123"/>
    </source>
</evidence>
<dbReference type="OrthoDB" id="613763at2759"/>
<dbReference type="InterPro" id="IPR036390">
    <property type="entry name" value="WH_DNA-bd_sf"/>
</dbReference>
<comment type="subcellular location">
    <subcellularLocation>
        <location evidence="1">Nucleus</location>
    </subcellularLocation>
</comment>
<dbReference type="GO" id="GO:0005654">
    <property type="term" value="C:nucleoplasm"/>
    <property type="evidence" value="ECO:0007669"/>
    <property type="project" value="UniProtKB-ARBA"/>
</dbReference>